<feature type="domain" description="Solute-binding protein family 5" evidence="5">
    <location>
        <begin position="88"/>
        <end position="432"/>
    </location>
</feature>
<dbReference type="CDD" id="cd08503">
    <property type="entry name" value="PBP2_NikA_DppA_OppA_like_17"/>
    <property type="match status" value="1"/>
</dbReference>
<keyword evidence="4" id="KW-0732">Signal</keyword>
<protein>
    <submittedName>
        <fullName evidence="6 7">ABC transporter substrate-binding protein</fullName>
    </submittedName>
</protein>
<evidence type="ECO:0000313" key="6">
    <source>
        <dbReference type="EMBL" id="MCT4369464.1"/>
    </source>
</evidence>
<dbReference type="InterPro" id="IPR006311">
    <property type="entry name" value="TAT_signal"/>
</dbReference>
<proteinExistence type="inferred from homology"/>
<dbReference type="InterPro" id="IPR000914">
    <property type="entry name" value="SBP_5_dom"/>
</dbReference>
<dbReference type="SUPFAM" id="SSF53850">
    <property type="entry name" value="Periplasmic binding protein-like II"/>
    <property type="match status" value="1"/>
</dbReference>
<evidence type="ECO:0000256" key="3">
    <source>
        <dbReference type="ARBA" id="ARBA00022448"/>
    </source>
</evidence>
<organism evidence="7">
    <name type="scientific">Alloyangia mangrovi</name>
    <dbReference type="NCBI Taxonomy" id="1779329"/>
    <lineage>
        <taxon>Bacteria</taxon>
        <taxon>Pseudomonadati</taxon>
        <taxon>Pseudomonadota</taxon>
        <taxon>Alphaproteobacteria</taxon>
        <taxon>Rhodobacterales</taxon>
        <taxon>Roseobacteraceae</taxon>
        <taxon>Alloyangia</taxon>
    </lineage>
</organism>
<dbReference type="EMBL" id="NTHN01000281">
    <property type="protein sequence ID" value="PBD18080.1"/>
    <property type="molecule type" value="Genomic_DNA"/>
</dbReference>
<dbReference type="EMBL" id="NTHN02000004">
    <property type="protein sequence ID" value="MCT4369464.1"/>
    <property type="molecule type" value="Genomic_DNA"/>
</dbReference>
<comment type="caution">
    <text evidence="7">The sequence shown here is derived from an EMBL/GenBank/DDBJ whole genome shotgun (WGS) entry which is preliminary data.</text>
</comment>
<dbReference type="GO" id="GO:1904680">
    <property type="term" value="F:peptide transmembrane transporter activity"/>
    <property type="evidence" value="ECO:0007669"/>
    <property type="project" value="TreeGrafter"/>
</dbReference>
<dbReference type="GO" id="GO:0043190">
    <property type="term" value="C:ATP-binding cassette (ABC) transporter complex"/>
    <property type="evidence" value="ECO:0007669"/>
    <property type="project" value="InterPro"/>
</dbReference>
<dbReference type="PANTHER" id="PTHR30290">
    <property type="entry name" value="PERIPLASMIC BINDING COMPONENT OF ABC TRANSPORTER"/>
    <property type="match status" value="1"/>
</dbReference>
<dbReference type="RefSeq" id="WP_095883268.1">
    <property type="nucleotide sequence ID" value="NZ_NTHN02000004.1"/>
</dbReference>
<dbReference type="Gene3D" id="3.40.190.10">
    <property type="entry name" value="Periplasmic binding protein-like II"/>
    <property type="match status" value="1"/>
</dbReference>
<dbReference type="AlphaFoldDB" id="A0A2A3JUR2"/>
<keyword evidence="8" id="KW-1185">Reference proteome</keyword>
<dbReference type="Gene3D" id="3.90.76.10">
    <property type="entry name" value="Dipeptide-binding Protein, Domain 1"/>
    <property type="match status" value="1"/>
</dbReference>
<evidence type="ECO:0000256" key="4">
    <source>
        <dbReference type="ARBA" id="ARBA00022729"/>
    </source>
</evidence>
<evidence type="ECO:0000256" key="2">
    <source>
        <dbReference type="ARBA" id="ARBA00005695"/>
    </source>
</evidence>
<dbReference type="PANTHER" id="PTHR30290:SF10">
    <property type="entry name" value="PERIPLASMIC OLIGOPEPTIDE-BINDING PROTEIN-RELATED"/>
    <property type="match status" value="1"/>
</dbReference>
<keyword evidence="3" id="KW-0813">Transport</keyword>
<dbReference type="PIRSF" id="PIRSF002741">
    <property type="entry name" value="MppA"/>
    <property type="match status" value="1"/>
</dbReference>
<evidence type="ECO:0000313" key="8">
    <source>
        <dbReference type="Proteomes" id="UP000217448"/>
    </source>
</evidence>
<reference evidence="6" key="3">
    <citation type="submission" date="2024-05" db="EMBL/GenBank/DDBJ databases">
        <title>Yangia mangrovi SAOS 153D genome.</title>
        <authorList>
            <person name="Verma A."/>
            <person name="Pal Y."/>
            <person name="Sundharam S."/>
            <person name="Bisht B."/>
            <person name="Srinivasan K."/>
        </authorList>
    </citation>
    <scope>NUCLEOTIDE SEQUENCE</scope>
    <source>
        <strain evidence="6">SAOS 153D</strain>
    </source>
</reference>
<dbReference type="InterPro" id="IPR039424">
    <property type="entry name" value="SBP_5"/>
</dbReference>
<dbReference type="Proteomes" id="UP000217448">
    <property type="component" value="Unassembled WGS sequence"/>
</dbReference>
<accession>A0A2A3JUR2</accession>
<sequence length="517" mass="56523">MTKLHDMSGISRRGLLAGAAGMGLVGLSGLPLRAQEAPRKGGTLKLGISGGSTTDDFDIRKLADWVPVNQAYMVMNGLVEIDSDNIAQPELFSAWDAEEGAAAWVFDIRQGVTFHNGKSLTADDVIYSLNLHRGESSSAARSILAPITGIEKLSDLQIRITLESGNADLPYLLSDYHLLVVPEGFDDWSNPVGTGPFIPERVEPGVRGRFVRNESYWKPGCANVDAVEVVVINDVTARTNALMSGQVHAINAVDFKTVTLLGRNPKLEIVRSAGGQHFTFLMDCTKAPFTDVNARLAIKYAVDREQLLKTALNGFGQLGNDHPIPQTDRFYNSELAQRAYDPEKATFHAKKAGFDPLAVTLSASDAAFSGAVDAAAVFRTAASGAGVDVTIKREPADGYWSDVWMQVPFCMSYWGGRPTADQMLSIAYESTSSYNDTRWSNERFDALLKEARALLDEEKRREIYWECQALIHEDGGAMIPMFGDYLDAVSKDVKGVKPHAMFNLMGARMAEKVWLDA</sequence>
<dbReference type="GO" id="GO:0030288">
    <property type="term" value="C:outer membrane-bounded periplasmic space"/>
    <property type="evidence" value="ECO:0007669"/>
    <property type="project" value="UniProtKB-ARBA"/>
</dbReference>
<reference evidence="8" key="2">
    <citation type="submission" date="2023-07" db="EMBL/GenBank/DDBJ databases">
        <title>Yangia mangrovi SAOS 153D genome.</title>
        <authorList>
            <person name="Verma A."/>
            <person name="Pal Y."/>
            <person name="Sundharam S."/>
            <person name="Bisht B."/>
            <person name="Srinivasan K."/>
        </authorList>
    </citation>
    <scope>NUCLEOTIDE SEQUENCE [LARGE SCALE GENOMIC DNA]</scope>
    <source>
        <strain evidence="8">SAOS 153D</strain>
    </source>
</reference>
<evidence type="ECO:0000313" key="7">
    <source>
        <dbReference type="EMBL" id="PBD18080.1"/>
    </source>
</evidence>
<reference evidence="7" key="1">
    <citation type="submission" date="2017-09" db="EMBL/GenBank/DDBJ databases">
        <title>Yangia sp. SAOS 153D whole genome sequencing.</title>
        <authorList>
            <person name="Verma A."/>
            <person name="Krishnamurthi S."/>
        </authorList>
    </citation>
    <scope>NUCLEOTIDE SEQUENCE [LARGE SCALE GENOMIC DNA]</scope>
    <source>
        <strain evidence="7">SAOS 153D</strain>
    </source>
</reference>
<dbReference type="PROSITE" id="PS51318">
    <property type="entry name" value="TAT"/>
    <property type="match status" value="1"/>
</dbReference>
<dbReference type="InterPro" id="IPR030678">
    <property type="entry name" value="Peptide/Ni-bd"/>
</dbReference>
<dbReference type="Pfam" id="PF00496">
    <property type="entry name" value="SBP_bac_5"/>
    <property type="match status" value="1"/>
</dbReference>
<evidence type="ECO:0000259" key="5">
    <source>
        <dbReference type="Pfam" id="PF00496"/>
    </source>
</evidence>
<comment type="subcellular location">
    <subcellularLocation>
        <location evidence="1">Periplasm</location>
    </subcellularLocation>
</comment>
<name>A0A2A3JUR2_9RHOB</name>
<dbReference type="OrthoDB" id="9803988at2"/>
<evidence type="ECO:0000256" key="1">
    <source>
        <dbReference type="ARBA" id="ARBA00004418"/>
    </source>
</evidence>
<gene>
    <name evidence="6" type="ORF">CLG85_003545</name>
    <name evidence="7" type="ORF">CLG85_16655</name>
</gene>
<comment type="similarity">
    <text evidence="2">Belongs to the bacterial solute-binding protein 5 family.</text>
</comment>
<dbReference type="GO" id="GO:0015833">
    <property type="term" value="P:peptide transport"/>
    <property type="evidence" value="ECO:0007669"/>
    <property type="project" value="TreeGrafter"/>
</dbReference>
<dbReference type="Gene3D" id="3.10.105.10">
    <property type="entry name" value="Dipeptide-binding Protein, Domain 3"/>
    <property type="match status" value="1"/>
</dbReference>